<feature type="region of interest" description="Disordered" evidence="7">
    <location>
        <begin position="92"/>
        <end position="121"/>
    </location>
</feature>
<sequence length="302" mass="34779">MPDSCCAIGCRNRRGNKPGLCFYRIPSEKENPERRRLWICALRRASVPGENKQWQPSKYTRLCSEHFIKGAKCDDPLSPDWVPSIFSHIPATKKRKREKDMERYEQHSRTKNKRVEEKKKKDAVDVLDLSSVPDAGPAPPAVDEQQCGNKPCKENIARLQRECNDLREENLKLKEIIKSGTFDELAFEKDDEKVKAMTGIPSYSKSQVVLTFVFSFLQTGTNLSPFQQILLTLMRLKMNLPLSLLGCMFKISIPTASRTFRSTIEVLNARLAPALLFWPNREELQLSMPMIFRQVFRKCRAI</sequence>
<dbReference type="InterPro" id="IPR006612">
    <property type="entry name" value="THAP_Znf"/>
</dbReference>
<evidence type="ECO:0000256" key="1">
    <source>
        <dbReference type="ARBA" id="ARBA00022723"/>
    </source>
</evidence>
<dbReference type="InterPro" id="IPR027805">
    <property type="entry name" value="Transposase_HTH_dom"/>
</dbReference>
<evidence type="ECO:0000256" key="5">
    <source>
        <dbReference type="PROSITE-ProRule" id="PRU00309"/>
    </source>
</evidence>
<keyword evidence="2 5" id="KW-0863">Zinc-finger</keyword>
<dbReference type="OMA" id="CVINCAN"/>
<dbReference type="SUPFAM" id="SSF57716">
    <property type="entry name" value="Glucocorticoid receptor-like (DNA-binding domain)"/>
    <property type="match status" value="1"/>
</dbReference>
<feature type="coiled-coil region" evidence="6">
    <location>
        <begin position="149"/>
        <end position="176"/>
    </location>
</feature>
<dbReference type="GO" id="GO:0003677">
    <property type="term" value="F:DNA binding"/>
    <property type="evidence" value="ECO:0007669"/>
    <property type="project" value="UniProtKB-UniRule"/>
</dbReference>
<dbReference type="Proteomes" id="UP000694546">
    <property type="component" value="Chromosome 7"/>
</dbReference>
<dbReference type="AlphaFoldDB" id="A0A8C5AL56"/>
<evidence type="ECO:0000256" key="3">
    <source>
        <dbReference type="ARBA" id="ARBA00022833"/>
    </source>
</evidence>
<dbReference type="PROSITE" id="PS50950">
    <property type="entry name" value="ZF_THAP"/>
    <property type="match status" value="1"/>
</dbReference>
<keyword evidence="4 5" id="KW-0238">DNA-binding</keyword>
<dbReference type="Pfam" id="PF13613">
    <property type="entry name" value="HTH_Tnp_4"/>
    <property type="match status" value="1"/>
</dbReference>
<evidence type="ECO:0000256" key="6">
    <source>
        <dbReference type="SAM" id="Coils"/>
    </source>
</evidence>
<organism evidence="9 10">
    <name type="scientific">Gadus morhua</name>
    <name type="common">Atlantic cod</name>
    <dbReference type="NCBI Taxonomy" id="8049"/>
    <lineage>
        <taxon>Eukaryota</taxon>
        <taxon>Metazoa</taxon>
        <taxon>Chordata</taxon>
        <taxon>Craniata</taxon>
        <taxon>Vertebrata</taxon>
        <taxon>Euteleostomi</taxon>
        <taxon>Actinopterygii</taxon>
        <taxon>Neopterygii</taxon>
        <taxon>Teleostei</taxon>
        <taxon>Neoteleostei</taxon>
        <taxon>Acanthomorphata</taxon>
        <taxon>Zeiogadaria</taxon>
        <taxon>Gadariae</taxon>
        <taxon>Gadiformes</taxon>
        <taxon>Gadoidei</taxon>
        <taxon>Gadidae</taxon>
        <taxon>Gadus</taxon>
    </lineage>
</organism>
<reference evidence="9" key="2">
    <citation type="submission" date="2025-09" db="UniProtKB">
        <authorList>
            <consortium name="Ensembl"/>
        </authorList>
    </citation>
    <scope>IDENTIFICATION</scope>
</reference>
<gene>
    <name evidence="9" type="primary">LOC115547448</name>
</gene>
<reference evidence="9" key="1">
    <citation type="submission" date="2025-08" db="UniProtKB">
        <authorList>
            <consortium name="Ensembl"/>
        </authorList>
    </citation>
    <scope>IDENTIFICATION</scope>
</reference>
<keyword evidence="3" id="KW-0862">Zinc</keyword>
<dbReference type="GeneID" id="115547448"/>
<keyword evidence="6" id="KW-0175">Coiled coil</keyword>
<evidence type="ECO:0000256" key="4">
    <source>
        <dbReference type="ARBA" id="ARBA00023125"/>
    </source>
</evidence>
<evidence type="ECO:0000313" key="9">
    <source>
        <dbReference type="Ensembl" id="ENSGMOP00000033507.1"/>
    </source>
</evidence>
<dbReference type="RefSeq" id="XP_030217531.1">
    <property type="nucleotide sequence ID" value="XM_030361671.1"/>
</dbReference>
<dbReference type="PANTHER" id="PTHR23080">
    <property type="entry name" value="THAP DOMAIN PROTEIN"/>
    <property type="match status" value="1"/>
</dbReference>
<name>A0A8C5AL56_GADMO</name>
<accession>A0A8C5AL56</accession>
<feature type="domain" description="THAP-type" evidence="8">
    <location>
        <begin position="1"/>
        <end position="86"/>
    </location>
</feature>
<protein>
    <submittedName>
        <fullName evidence="9">THAP domain-containing protein 1-like</fullName>
    </submittedName>
</protein>
<dbReference type="OrthoDB" id="7331812at2759"/>
<evidence type="ECO:0000256" key="2">
    <source>
        <dbReference type="ARBA" id="ARBA00022771"/>
    </source>
</evidence>
<dbReference type="SMART" id="SM00980">
    <property type="entry name" value="THAP"/>
    <property type="match status" value="1"/>
</dbReference>
<keyword evidence="10" id="KW-1185">Reference proteome</keyword>
<dbReference type="Pfam" id="PF05485">
    <property type="entry name" value="THAP"/>
    <property type="match status" value="1"/>
</dbReference>
<dbReference type="KEGG" id="gmh:115547448"/>
<evidence type="ECO:0000256" key="7">
    <source>
        <dbReference type="SAM" id="MobiDB-lite"/>
    </source>
</evidence>
<proteinExistence type="predicted"/>
<dbReference type="GeneTree" id="ENSGT00940000164249"/>
<dbReference type="GO" id="GO:0008270">
    <property type="term" value="F:zinc ion binding"/>
    <property type="evidence" value="ECO:0007669"/>
    <property type="project" value="UniProtKB-KW"/>
</dbReference>
<feature type="compositionally biased region" description="Basic and acidic residues" evidence="7">
    <location>
        <begin position="98"/>
        <end position="121"/>
    </location>
</feature>
<keyword evidence="1" id="KW-0479">Metal-binding</keyword>
<evidence type="ECO:0000313" key="10">
    <source>
        <dbReference type="Proteomes" id="UP000694546"/>
    </source>
</evidence>
<evidence type="ECO:0000259" key="8">
    <source>
        <dbReference type="PROSITE" id="PS50950"/>
    </source>
</evidence>
<dbReference type="Ensembl" id="ENSGMOT00000058682.1">
    <property type="protein sequence ID" value="ENSGMOP00000033507.1"/>
    <property type="gene ID" value="ENSGMOG00000028375.1"/>
</dbReference>